<feature type="transmembrane region" description="Helical" evidence="1">
    <location>
        <begin position="61"/>
        <end position="82"/>
    </location>
</feature>
<organism evidence="2 3">
    <name type="scientific">Rugosimonospora africana</name>
    <dbReference type="NCBI Taxonomy" id="556532"/>
    <lineage>
        <taxon>Bacteria</taxon>
        <taxon>Bacillati</taxon>
        <taxon>Actinomycetota</taxon>
        <taxon>Actinomycetes</taxon>
        <taxon>Micromonosporales</taxon>
        <taxon>Micromonosporaceae</taxon>
        <taxon>Rugosimonospora</taxon>
    </lineage>
</organism>
<protein>
    <submittedName>
        <fullName evidence="2">Uncharacterized protein</fullName>
    </submittedName>
</protein>
<reference evidence="2" key="1">
    <citation type="submission" date="2021-01" db="EMBL/GenBank/DDBJ databases">
        <title>Whole genome shotgun sequence of Rugosimonospora africana NBRC 104875.</title>
        <authorList>
            <person name="Komaki H."/>
            <person name="Tamura T."/>
        </authorList>
    </citation>
    <scope>NUCLEOTIDE SEQUENCE</scope>
    <source>
        <strain evidence="2">NBRC 104875</strain>
    </source>
</reference>
<proteinExistence type="predicted"/>
<evidence type="ECO:0000256" key="1">
    <source>
        <dbReference type="SAM" id="Phobius"/>
    </source>
</evidence>
<sequence length="147" mass="15680">MDMTNTQLAPVATAHLTHADSRQAFRTVRMLTGGYLALSVLTIVAIALLRNHAALVNSAVWIRGTIVMVSSAFTFAFGARAARGSRGAYRRLRIIAAVMVAAITVIIALPGTFPMWMKLEQAVCGLLLLGVVAVVNGRQLRSVFATA</sequence>
<comment type="caution">
    <text evidence="2">The sequence shown here is derived from an EMBL/GenBank/DDBJ whole genome shotgun (WGS) entry which is preliminary data.</text>
</comment>
<keyword evidence="1" id="KW-0472">Membrane</keyword>
<feature type="transmembrane region" description="Helical" evidence="1">
    <location>
        <begin position="94"/>
        <end position="113"/>
    </location>
</feature>
<feature type="transmembrane region" description="Helical" evidence="1">
    <location>
        <begin position="30"/>
        <end position="49"/>
    </location>
</feature>
<keyword evidence="3" id="KW-1185">Reference proteome</keyword>
<evidence type="ECO:0000313" key="2">
    <source>
        <dbReference type="EMBL" id="GIH21688.1"/>
    </source>
</evidence>
<accession>A0A8J3VXC0</accession>
<evidence type="ECO:0000313" key="3">
    <source>
        <dbReference type="Proteomes" id="UP000642748"/>
    </source>
</evidence>
<gene>
    <name evidence="2" type="ORF">Raf01_98600</name>
</gene>
<dbReference type="Proteomes" id="UP000642748">
    <property type="component" value="Unassembled WGS sequence"/>
</dbReference>
<dbReference type="AlphaFoldDB" id="A0A8J3VXC0"/>
<dbReference type="EMBL" id="BONZ01000191">
    <property type="protein sequence ID" value="GIH21688.1"/>
    <property type="molecule type" value="Genomic_DNA"/>
</dbReference>
<keyword evidence="1" id="KW-1133">Transmembrane helix</keyword>
<keyword evidence="1" id="KW-0812">Transmembrane</keyword>
<name>A0A8J3VXC0_9ACTN</name>